<keyword evidence="9" id="KW-1185">Reference proteome</keyword>
<dbReference type="Pfam" id="PF13855">
    <property type="entry name" value="LRR_8"/>
    <property type="match status" value="1"/>
</dbReference>
<keyword evidence="4" id="KW-0732">Signal</keyword>
<dbReference type="PANTHER" id="PTHR48062:SF21">
    <property type="entry name" value="RECEPTOR-LIKE PROTEIN 12"/>
    <property type="match status" value="1"/>
</dbReference>
<reference evidence="8 9" key="1">
    <citation type="journal article" date="2023" name="BMC Biotechnol.">
        <title>Vitis rotundifolia cv Carlos genome sequencing.</title>
        <authorList>
            <person name="Huff M."/>
            <person name="Hulse-Kemp A."/>
            <person name="Scheffler B."/>
            <person name="Youngblood R."/>
            <person name="Simpson S."/>
            <person name="Babiker E."/>
            <person name="Staton M."/>
        </authorList>
    </citation>
    <scope>NUCLEOTIDE SEQUENCE [LARGE SCALE GENOMIC DNA]</scope>
    <source>
        <tissue evidence="8">Leaf</tissue>
    </source>
</reference>
<evidence type="ECO:0000256" key="2">
    <source>
        <dbReference type="ARBA" id="ARBA00009592"/>
    </source>
</evidence>
<evidence type="ECO:0000256" key="1">
    <source>
        <dbReference type="ARBA" id="ARBA00004370"/>
    </source>
</evidence>
<dbReference type="Proteomes" id="UP001168098">
    <property type="component" value="Unassembled WGS sequence"/>
</dbReference>
<dbReference type="AlphaFoldDB" id="A0AA39DLE3"/>
<dbReference type="Pfam" id="PF00560">
    <property type="entry name" value="LRR_1"/>
    <property type="match status" value="1"/>
</dbReference>
<dbReference type="SUPFAM" id="SSF52058">
    <property type="entry name" value="L domain-like"/>
    <property type="match status" value="1"/>
</dbReference>
<dbReference type="GO" id="GO:0016020">
    <property type="term" value="C:membrane"/>
    <property type="evidence" value="ECO:0007669"/>
    <property type="project" value="UniProtKB-SubCell"/>
</dbReference>
<accession>A0AA39DLE3</accession>
<comment type="subcellular location">
    <subcellularLocation>
        <location evidence="1">Membrane</location>
    </subcellularLocation>
</comment>
<dbReference type="InterPro" id="IPR032675">
    <property type="entry name" value="LRR_dom_sf"/>
</dbReference>
<evidence type="ECO:0000256" key="4">
    <source>
        <dbReference type="ARBA" id="ARBA00022729"/>
    </source>
</evidence>
<dbReference type="Gene3D" id="3.80.10.10">
    <property type="entry name" value="Ribonuclease Inhibitor"/>
    <property type="match status" value="1"/>
</dbReference>
<organism evidence="8 9">
    <name type="scientific">Vitis rotundifolia</name>
    <name type="common">Muscadine grape</name>
    <dbReference type="NCBI Taxonomy" id="103349"/>
    <lineage>
        <taxon>Eukaryota</taxon>
        <taxon>Viridiplantae</taxon>
        <taxon>Streptophyta</taxon>
        <taxon>Embryophyta</taxon>
        <taxon>Tracheophyta</taxon>
        <taxon>Spermatophyta</taxon>
        <taxon>Magnoliopsida</taxon>
        <taxon>eudicotyledons</taxon>
        <taxon>Gunneridae</taxon>
        <taxon>Pentapetalae</taxon>
        <taxon>rosids</taxon>
        <taxon>Vitales</taxon>
        <taxon>Vitaceae</taxon>
        <taxon>Viteae</taxon>
        <taxon>Vitis</taxon>
    </lineage>
</organism>
<evidence type="ECO:0000256" key="3">
    <source>
        <dbReference type="ARBA" id="ARBA00022614"/>
    </source>
</evidence>
<dbReference type="PANTHER" id="PTHR48062">
    <property type="entry name" value="RECEPTOR-LIKE PROTEIN 14"/>
    <property type="match status" value="1"/>
</dbReference>
<dbReference type="EMBL" id="JARBHA010000011">
    <property type="protein sequence ID" value="KAJ9688751.1"/>
    <property type="molecule type" value="Genomic_DNA"/>
</dbReference>
<dbReference type="InterPro" id="IPR001611">
    <property type="entry name" value="Leu-rich_rpt"/>
</dbReference>
<protein>
    <submittedName>
        <fullName evidence="8">Uncharacterized protein</fullName>
    </submittedName>
</protein>
<comment type="caution">
    <text evidence="8">The sequence shown here is derived from an EMBL/GenBank/DDBJ whole genome shotgun (WGS) entry which is preliminary data.</text>
</comment>
<dbReference type="InterPro" id="IPR051502">
    <property type="entry name" value="RLP_Defense_Trigger"/>
</dbReference>
<sequence>MMMGCISLEVLKLSNNSFHATLPTKSNLIRLSSLSLDNNDFLGEISRGFFNSSFLQLFDVSSNPLMGQIPYCFCKLNKLLFLDHSQNKIGPTLPPCANLKNMEDNKISSPIPPWISLLSKLMLLLLKGNQLEDSIPLSFIMTLRREVSLMDDTFSMDRFWTFWGCSPEPYSYENQLSVYLDMEFCFETFTESEEIEFITKSRSKSYMENILYFMSRLDLSGNKLTSVIPPEIGNLSGIHTLNLSYNQLTGSIPQTFSNLKEIESLDLSHNGLTDQIPTQMVRFQFATFEQINYEGNPLLCGLLLERSCTPTSAPPAVTPPVSNNRGDLLWCFGGSYGVAFLGIVSVLYLNSYYPEVLFYFIEKNAPFLQLKG</sequence>
<evidence type="ECO:0000256" key="6">
    <source>
        <dbReference type="ARBA" id="ARBA00023136"/>
    </source>
</evidence>
<keyword evidence="7" id="KW-0325">Glycoprotein</keyword>
<proteinExistence type="inferred from homology"/>
<dbReference type="FunFam" id="3.80.10.10:FF:000041">
    <property type="entry name" value="LRR receptor-like serine/threonine-protein kinase ERECTA"/>
    <property type="match status" value="1"/>
</dbReference>
<evidence type="ECO:0000313" key="9">
    <source>
        <dbReference type="Proteomes" id="UP001168098"/>
    </source>
</evidence>
<dbReference type="PRINTS" id="PR00019">
    <property type="entry name" value="LEURICHRPT"/>
</dbReference>
<evidence type="ECO:0000256" key="5">
    <source>
        <dbReference type="ARBA" id="ARBA00022737"/>
    </source>
</evidence>
<keyword evidence="6" id="KW-0472">Membrane</keyword>
<keyword evidence="3" id="KW-0433">Leucine-rich repeat</keyword>
<gene>
    <name evidence="8" type="ORF">PVL29_014416</name>
</gene>
<keyword evidence="5" id="KW-0677">Repeat</keyword>
<evidence type="ECO:0000256" key="7">
    <source>
        <dbReference type="ARBA" id="ARBA00023180"/>
    </source>
</evidence>
<name>A0AA39DLE3_VITRO</name>
<comment type="similarity">
    <text evidence="2">Belongs to the RLP family.</text>
</comment>
<evidence type="ECO:0000313" key="8">
    <source>
        <dbReference type="EMBL" id="KAJ9688751.1"/>
    </source>
</evidence>